<dbReference type="GO" id="GO:0052717">
    <property type="term" value="F:tRNA-specific adenosine-34 deaminase activity"/>
    <property type="evidence" value="ECO:0007669"/>
    <property type="project" value="TreeGrafter"/>
</dbReference>
<dbReference type="Proteomes" id="UP000037136">
    <property type="component" value="Unassembled WGS sequence"/>
</dbReference>
<dbReference type="GO" id="GO:0005737">
    <property type="term" value="C:cytoplasm"/>
    <property type="evidence" value="ECO:0007669"/>
    <property type="project" value="TreeGrafter"/>
</dbReference>
<dbReference type="InterPro" id="IPR002125">
    <property type="entry name" value="CMP_dCMP_dom"/>
</dbReference>
<dbReference type="PANTHER" id="PTHR11079">
    <property type="entry name" value="CYTOSINE DEAMINASE FAMILY MEMBER"/>
    <property type="match status" value="1"/>
</dbReference>
<dbReference type="Pfam" id="PF00383">
    <property type="entry name" value="dCMP_cyt_deam_1"/>
    <property type="match status" value="1"/>
</dbReference>
<dbReference type="SUPFAM" id="SSF53927">
    <property type="entry name" value="Cytidine deaminase-like"/>
    <property type="match status" value="1"/>
</dbReference>
<dbReference type="STRING" id="268505.A0A2A9PKM9"/>
<evidence type="ECO:0000256" key="2">
    <source>
        <dbReference type="SAM" id="MobiDB-lite"/>
    </source>
</evidence>
<accession>A0A2A9PKM9</accession>
<feature type="region of interest" description="Disordered" evidence="2">
    <location>
        <begin position="61"/>
        <end position="80"/>
    </location>
</feature>
<comment type="caution">
    <text evidence="4">The sequence shown here is derived from an EMBL/GenBank/DDBJ whole genome shotgun (WGS) entry which is preliminary data.</text>
</comment>
<feature type="domain" description="CMP/dCMP-type deaminase" evidence="3">
    <location>
        <begin position="80"/>
        <end position="243"/>
    </location>
</feature>
<dbReference type="Gene3D" id="3.40.140.10">
    <property type="entry name" value="Cytidine Deaminase, domain 2"/>
    <property type="match status" value="1"/>
</dbReference>
<feature type="compositionally biased region" description="Basic residues" evidence="2">
    <location>
        <begin position="18"/>
        <end position="30"/>
    </location>
</feature>
<dbReference type="PANTHER" id="PTHR11079:SF149">
    <property type="entry name" value="TRNA-SPECIFIC ADENOSINE DEAMINASE 2"/>
    <property type="match status" value="1"/>
</dbReference>
<reference evidence="4 5" key="1">
    <citation type="journal article" date="2015" name="BMC Genomics">
        <title>Gene expression during zombie ant biting behavior reflects the complexity underlying fungal parasitic behavioral manipulation.</title>
        <authorList>
            <person name="de Bekker C."/>
            <person name="Ohm R.A."/>
            <person name="Loreto R.G."/>
            <person name="Sebastian A."/>
            <person name="Albert I."/>
            <person name="Merrow M."/>
            <person name="Brachmann A."/>
            <person name="Hughes D.P."/>
        </authorList>
    </citation>
    <scope>NUCLEOTIDE SEQUENCE [LARGE SCALE GENOMIC DNA]</scope>
    <source>
        <strain evidence="4 5">SC16a</strain>
    </source>
</reference>
<dbReference type="AlphaFoldDB" id="A0A2A9PKM9"/>
<sequence>MSDSSSIINSPPRQQLSQKKRKKKKGRSKQRMADAHLDKENVPPQAVGALTVALKEVSLRGNKPKLDEDDEETRAAKERQQNQRFIDEALEMARLALRTNETPVGCVLVRNGSIIAKGMNATNVTRNGTRHAELMAISALLSVASSSGPRTTSLRPPRPKDDDSCTLDSPDEGNEDGSKSHLYPYGQKFLPDKQVDARILRDSVLYVTVEPCVMCASLLRQLGIKKVYFGAVNDKFGGTGGVFSIHANSLPVGADGQTAASHPLPRCQPSQLPDGSGTLGTSYPPGGGDGGNVEPGYEIEGGWGRDEAVGLLRRFYVQENGRAPVPRKKEGRAARLAAMIERDTNTSAPSLGLEESLDREGDTTLVGGLDSLGFRSDGSDDEIDVRDKDGYLQLVEDNCR</sequence>
<evidence type="ECO:0000256" key="1">
    <source>
        <dbReference type="ARBA" id="ARBA00022801"/>
    </source>
</evidence>
<evidence type="ECO:0000313" key="4">
    <source>
        <dbReference type="EMBL" id="PFH61462.1"/>
    </source>
</evidence>
<dbReference type="EMBL" id="LAZP02000070">
    <property type="protein sequence ID" value="PFH61462.1"/>
    <property type="molecule type" value="Genomic_DNA"/>
</dbReference>
<dbReference type="OrthoDB" id="1701769at2759"/>
<feature type="compositionally biased region" description="Basic and acidic residues" evidence="2">
    <location>
        <begin position="31"/>
        <end position="41"/>
    </location>
</feature>
<feature type="region of interest" description="Disordered" evidence="2">
    <location>
        <begin position="146"/>
        <end position="182"/>
    </location>
</feature>
<protein>
    <recommendedName>
        <fullName evidence="3">CMP/dCMP-type deaminase domain-containing protein</fullName>
    </recommendedName>
</protein>
<feature type="region of interest" description="Disordered" evidence="2">
    <location>
        <begin position="256"/>
        <end position="292"/>
    </location>
</feature>
<keyword evidence="5" id="KW-1185">Reference proteome</keyword>
<dbReference type="GO" id="GO:0005634">
    <property type="term" value="C:nucleus"/>
    <property type="evidence" value="ECO:0007669"/>
    <property type="project" value="TreeGrafter"/>
</dbReference>
<dbReference type="PROSITE" id="PS51747">
    <property type="entry name" value="CYT_DCMP_DEAMINASES_2"/>
    <property type="match status" value="1"/>
</dbReference>
<keyword evidence="1" id="KW-0378">Hydrolase</keyword>
<evidence type="ECO:0000313" key="5">
    <source>
        <dbReference type="Proteomes" id="UP000037136"/>
    </source>
</evidence>
<reference evidence="4 5" key="2">
    <citation type="journal article" date="2017" name="Sci. Rep.">
        <title>Ant-infecting Ophiocordyceps genomes reveal a high diversity of potential behavioral manipulation genes and a possible major role for enterotoxins.</title>
        <authorList>
            <person name="de Bekker C."/>
            <person name="Ohm R.A."/>
            <person name="Evans H.C."/>
            <person name="Brachmann A."/>
            <person name="Hughes D.P."/>
        </authorList>
    </citation>
    <scope>NUCLEOTIDE SEQUENCE [LARGE SCALE GENOMIC DNA]</scope>
    <source>
        <strain evidence="4 5">SC16a</strain>
    </source>
</reference>
<gene>
    <name evidence="4" type="ORF">XA68_17293</name>
</gene>
<organism evidence="4 5">
    <name type="scientific">Ophiocordyceps unilateralis</name>
    <name type="common">Zombie-ant fungus</name>
    <name type="synonym">Torrubia unilateralis</name>
    <dbReference type="NCBI Taxonomy" id="268505"/>
    <lineage>
        <taxon>Eukaryota</taxon>
        <taxon>Fungi</taxon>
        <taxon>Dikarya</taxon>
        <taxon>Ascomycota</taxon>
        <taxon>Pezizomycotina</taxon>
        <taxon>Sordariomycetes</taxon>
        <taxon>Hypocreomycetidae</taxon>
        <taxon>Hypocreales</taxon>
        <taxon>Ophiocordycipitaceae</taxon>
        <taxon>Ophiocordyceps</taxon>
    </lineage>
</organism>
<dbReference type="InterPro" id="IPR016193">
    <property type="entry name" value="Cytidine_deaminase-like"/>
</dbReference>
<feature type="region of interest" description="Disordered" evidence="2">
    <location>
        <begin position="1"/>
        <end position="45"/>
    </location>
</feature>
<dbReference type="CDD" id="cd01285">
    <property type="entry name" value="nucleoside_deaminase"/>
    <property type="match status" value="1"/>
</dbReference>
<proteinExistence type="predicted"/>
<name>A0A2A9PKM9_OPHUN</name>
<evidence type="ECO:0000259" key="3">
    <source>
        <dbReference type="PROSITE" id="PS51747"/>
    </source>
</evidence>
<dbReference type="GO" id="GO:0002100">
    <property type="term" value="P:tRNA wobble adenosine to inosine editing"/>
    <property type="evidence" value="ECO:0007669"/>
    <property type="project" value="TreeGrafter"/>
</dbReference>
<feature type="compositionally biased region" description="Polar residues" evidence="2">
    <location>
        <begin position="1"/>
        <end position="12"/>
    </location>
</feature>